<evidence type="ECO:0000256" key="1">
    <source>
        <dbReference type="ARBA" id="ARBA00004123"/>
    </source>
</evidence>
<dbReference type="InterPro" id="IPR000504">
    <property type="entry name" value="RRM_dom"/>
</dbReference>
<comment type="function">
    <text evidence="7">Heterogeneous nuclear ribonucleoprotein (hnRNP)-protein binding the poly(A) tail of mRNA and probably involved in some steps of pre-mRNA maturation.</text>
</comment>
<name>A0A7N0T3F1_KALFE</name>
<dbReference type="PROSITE" id="PS50102">
    <property type="entry name" value="RRM"/>
    <property type="match status" value="3"/>
</dbReference>
<evidence type="ECO:0000256" key="9">
    <source>
        <dbReference type="ARBA" id="ARBA00063471"/>
    </source>
</evidence>
<keyword evidence="5 10" id="KW-0694">RNA-binding</keyword>
<dbReference type="SUPFAM" id="SSF54928">
    <property type="entry name" value="RNA-binding domain, RBD"/>
    <property type="match status" value="3"/>
</dbReference>
<comment type="subunit">
    <text evidence="9">Interacts with the poly(A) tail of mRNA in nucleus.</text>
</comment>
<keyword evidence="14" id="KW-1185">Reference proteome</keyword>
<feature type="domain" description="RRM" evidence="12">
    <location>
        <begin position="324"/>
        <end position="396"/>
    </location>
</feature>
<dbReference type="GO" id="GO:0003729">
    <property type="term" value="F:mRNA binding"/>
    <property type="evidence" value="ECO:0007669"/>
    <property type="project" value="InterPro"/>
</dbReference>
<evidence type="ECO:0000313" key="14">
    <source>
        <dbReference type="Proteomes" id="UP000594263"/>
    </source>
</evidence>
<evidence type="ECO:0000256" key="7">
    <source>
        <dbReference type="ARBA" id="ARBA00057395"/>
    </source>
</evidence>
<dbReference type="SMART" id="SM00360">
    <property type="entry name" value="RRM"/>
    <property type="match status" value="3"/>
</dbReference>
<dbReference type="InterPro" id="IPR012677">
    <property type="entry name" value="Nucleotide-bd_a/b_plait_sf"/>
</dbReference>
<keyword evidence="3" id="KW-0507">mRNA processing</keyword>
<dbReference type="CDD" id="cd12344">
    <property type="entry name" value="RRM1_SECp43_like"/>
    <property type="match status" value="1"/>
</dbReference>
<dbReference type="FunFam" id="3.30.70.330:FF:000103">
    <property type="entry name" value="Polyadenylate-binding protein RBP47B"/>
    <property type="match status" value="1"/>
</dbReference>
<dbReference type="PANTHER" id="PTHR47640:SF9">
    <property type="entry name" value="POLYADENYLATE-BINDING PROTEIN RBP47B"/>
    <property type="match status" value="1"/>
</dbReference>
<dbReference type="Pfam" id="PF00076">
    <property type="entry name" value="RRM_1"/>
    <property type="match status" value="3"/>
</dbReference>
<feature type="compositionally biased region" description="Low complexity" evidence="11">
    <location>
        <begin position="10"/>
        <end position="25"/>
    </location>
</feature>
<feature type="domain" description="RRM" evidence="12">
    <location>
        <begin position="201"/>
        <end position="280"/>
    </location>
</feature>
<dbReference type="GO" id="GO:0006397">
    <property type="term" value="P:mRNA processing"/>
    <property type="evidence" value="ECO:0007669"/>
    <property type="project" value="UniProtKB-KW"/>
</dbReference>
<dbReference type="InterPro" id="IPR035979">
    <property type="entry name" value="RBD_domain_sf"/>
</dbReference>
<keyword evidence="6" id="KW-0539">Nucleus</keyword>
<evidence type="ECO:0000256" key="5">
    <source>
        <dbReference type="ARBA" id="ARBA00022884"/>
    </source>
</evidence>
<sequence>MMQSTNGSDQSQQQHQQQPQQMTQQQQQQQQQQWLQYQQQWMGSMGQYPAAAAAMAMQQQQMMMMMYPQQYLPYVNQSHPQQRYYQNQQGSAAAGAVNGEEDEVKTIWIGDLKGWMDEAYLHSCFAPTGEQVGTVKIIRNKQTGQSEGYGFIEFLSRAAAEEVLKTYTGSTMPSTEQPYRINWATFSAAERRASSDGGSDLSVFVGDLAPDVTDVILQETFASNYPSVKGAKVVVDVNSGRSKGYGFVRFSDENERARAIAEMNGMYCLSRPMRLGIATPKKSVGYQQQQQQQYPSQAVVLSGGSRSNGAVHQAAQFGNDPTNTTIFVGGIDSETTDADLRQPFSQFGDILNIKIPIGKGCAFVQFATRSEAEAAIEGLNGTIIGNQAVRLSWGRSPANRQWRNDQSNQWNGGYYGGGQSYNNGYGHPMQHNQDPYASAAAYSTS</sequence>
<dbReference type="FunFam" id="3.30.70.330:FF:000395">
    <property type="entry name" value="Polyadenylate-binding protein RBP47"/>
    <property type="match status" value="1"/>
</dbReference>
<dbReference type="InterPro" id="IPR050825">
    <property type="entry name" value="RBM42_RBP45_47-like"/>
</dbReference>
<evidence type="ECO:0000313" key="13">
    <source>
        <dbReference type="EnsemblPlants" id="Kaladp0020s0142.1.v1.1"/>
    </source>
</evidence>
<reference evidence="13" key="1">
    <citation type="submission" date="2021-01" db="UniProtKB">
        <authorList>
            <consortium name="EnsemblPlants"/>
        </authorList>
    </citation>
    <scope>IDENTIFICATION</scope>
</reference>
<feature type="region of interest" description="Disordered" evidence="11">
    <location>
        <begin position="425"/>
        <end position="445"/>
    </location>
</feature>
<keyword evidence="4" id="KW-0677">Repeat</keyword>
<evidence type="ECO:0000256" key="2">
    <source>
        <dbReference type="ARBA" id="ARBA00004463"/>
    </source>
</evidence>
<evidence type="ECO:0000256" key="10">
    <source>
        <dbReference type="PROSITE-ProRule" id="PRU00176"/>
    </source>
</evidence>
<dbReference type="PANTHER" id="PTHR47640">
    <property type="entry name" value="TRNA SELENOCYSTEINE 1-ASSOCIATED PROTEIN 1-RELATED-RELATED"/>
    <property type="match status" value="1"/>
</dbReference>
<dbReference type="GO" id="GO:0005829">
    <property type="term" value="C:cytosol"/>
    <property type="evidence" value="ECO:0007669"/>
    <property type="project" value="TreeGrafter"/>
</dbReference>
<dbReference type="EnsemblPlants" id="Kaladp0020s0142.1.v1.1">
    <property type="protein sequence ID" value="Kaladp0020s0142.1.v1.1"/>
    <property type="gene ID" value="Kaladp0020s0142.v1.1"/>
</dbReference>
<proteinExistence type="inferred from homology"/>
<organism evidence="13 14">
    <name type="scientific">Kalanchoe fedtschenkoi</name>
    <name type="common">Lavender scallops</name>
    <name type="synonym">South American air plant</name>
    <dbReference type="NCBI Taxonomy" id="63787"/>
    <lineage>
        <taxon>Eukaryota</taxon>
        <taxon>Viridiplantae</taxon>
        <taxon>Streptophyta</taxon>
        <taxon>Embryophyta</taxon>
        <taxon>Tracheophyta</taxon>
        <taxon>Spermatophyta</taxon>
        <taxon>Magnoliopsida</taxon>
        <taxon>eudicotyledons</taxon>
        <taxon>Gunneridae</taxon>
        <taxon>Pentapetalae</taxon>
        <taxon>Saxifragales</taxon>
        <taxon>Crassulaceae</taxon>
        <taxon>Kalanchoe</taxon>
    </lineage>
</organism>
<dbReference type="Proteomes" id="UP000594263">
    <property type="component" value="Unplaced"/>
</dbReference>
<comment type="similarity">
    <text evidence="8">Belongs to the polyadenylate-binding RBP47 family.</text>
</comment>
<dbReference type="CDD" id="cd12345">
    <property type="entry name" value="RRM2_SECp43_like"/>
    <property type="match status" value="1"/>
</dbReference>
<feature type="compositionally biased region" description="Polar residues" evidence="11">
    <location>
        <begin position="430"/>
        <end position="445"/>
    </location>
</feature>
<protein>
    <recommendedName>
        <fullName evidence="12">RRM domain-containing protein</fullName>
    </recommendedName>
</protein>
<dbReference type="AlphaFoldDB" id="A0A7N0T3F1"/>
<accession>A0A7N0T3F1</accession>
<evidence type="ECO:0000256" key="6">
    <source>
        <dbReference type="ARBA" id="ARBA00023242"/>
    </source>
</evidence>
<evidence type="ECO:0000256" key="4">
    <source>
        <dbReference type="ARBA" id="ARBA00022737"/>
    </source>
</evidence>
<evidence type="ECO:0000259" key="12">
    <source>
        <dbReference type="PROSITE" id="PS50102"/>
    </source>
</evidence>
<dbReference type="Gramene" id="Kaladp0020s0142.1.v1.1">
    <property type="protein sequence ID" value="Kaladp0020s0142.1.v1.1"/>
    <property type="gene ID" value="Kaladp0020s0142.v1.1"/>
</dbReference>
<dbReference type="Gene3D" id="3.30.70.330">
    <property type="match status" value="3"/>
</dbReference>
<evidence type="ECO:0000256" key="11">
    <source>
        <dbReference type="SAM" id="MobiDB-lite"/>
    </source>
</evidence>
<dbReference type="OMA" id="NAEMADH"/>
<feature type="region of interest" description="Disordered" evidence="11">
    <location>
        <begin position="1"/>
        <end position="25"/>
    </location>
</feature>
<feature type="domain" description="RRM" evidence="12">
    <location>
        <begin position="105"/>
        <end position="186"/>
    </location>
</feature>
<evidence type="ECO:0000256" key="3">
    <source>
        <dbReference type="ARBA" id="ARBA00022664"/>
    </source>
</evidence>
<dbReference type="FunFam" id="3.30.70.330:FF:000144">
    <property type="entry name" value="Polyadenylate-binding protein RBP47B"/>
    <property type="match status" value="1"/>
</dbReference>
<evidence type="ECO:0000256" key="8">
    <source>
        <dbReference type="ARBA" id="ARBA00061069"/>
    </source>
</evidence>
<comment type="subcellular location">
    <subcellularLocation>
        <location evidence="2">Cytoplasmic granule</location>
    </subcellularLocation>
    <subcellularLocation>
        <location evidence="1">Nucleus</location>
    </subcellularLocation>
</comment>
<dbReference type="GO" id="GO:0005634">
    <property type="term" value="C:nucleus"/>
    <property type="evidence" value="ECO:0007669"/>
    <property type="project" value="UniProtKB-SubCell"/>
</dbReference>